<dbReference type="RefSeq" id="XP_001830845.2">
    <property type="nucleotide sequence ID" value="XM_001830793.2"/>
</dbReference>
<keyword evidence="1" id="KW-0812">Transmembrane</keyword>
<evidence type="ECO:0000313" key="2">
    <source>
        <dbReference type="EMBL" id="EAU90909.2"/>
    </source>
</evidence>
<keyword evidence="1" id="KW-1133">Transmembrane helix</keyword>
<accession>A8N7N9</accession>
<proteinExistence type="predicted"/>
<comment type="caution">
    <text evidence="2">The sequence shown here is derived from an EMBL/GenBank/DDBJ whole genome shotgun (WGS) entry which is preliminary data.</text>
</comment>
<organism evidence="2 3">
    <name type="scientific">Coprinopsis cinerea (strain Okayama-7 / 130 / ATCC MYA-4618 / FGSC 9003)</name>
    <name type="common">Inky cap fungus</name>
    <name type="synonym">Hormographiella aspergillata</name>
    <dbReference type="NCBI Taxonomy" id="240176"/>
    <lineage>
        <taxon>Eukaryota</taxon>
        <taxon>Fungi</taxon>
        <taxon>Dikarya</taxon>
        <taxon>Basidiomycota</taxon>
        <taxon>Agaricomycotina</taxon>
        <taxon>Agaricomycetes</taxon>
        <taxon>Agaricomycetidae</taxon>
        <taxon>Agaricales</taxon>
        <taxon>Agaricineae</taxon>
        <taxon>Psathyrellaceae</taxon>
        <taxon>Coprinopsis</taxon>
    </lineage>
</organism>
<evidence type="ECO:0000256" key="1">
    <source>
        <dbReference type="SAM" id="Phobius"/>
    </source>
</evidence>
<protein>
    <submittedName>
        <fullName evidence="2">Uncharacterized protein</fullName>
    </submittedName>
</protein>
<sequence length="138" mass="15309">MAYRHRNPFRAQFAREPEGIVPEHPVHRALPVEDSTRSTMSGTDTPVAQSTFNHARYLTFNNCHFTQASPTYVKDQMLIRKVSMEDSSTAKEDGVNKPLNDSRSLLASPEDNIVSSPVGILGVVILVSCVTSLIIRKL</sequence>
<dbReference type="InParanoid" id="A8N7N9"/>
<dbReference type="KEGG" id="cci:CC1G_02296"/>
<dbReference type="VEuPathDB" id="FungiDB:CC1G_02296"/>
<dbReference type="GeneID" id="6007293"/>
<evidence type="ECO:0000313" key="3">
    <source>
        <dbReference type="Proteomes" id="UP000001861"/>
    </source>
</evidence>
<dbReference type="HOGENOM" id="CLU_1855167_0_0_1"/>
<name>A8N7N9_COPC7</name>
<keyword evidence="1" id="KW-0472">Membrane</keyword>
<dbReference type="AlphaFoldDB" id="A8N7N9"/>
<reference evidence="2 3" key="1">
    <citation type="journal article" date="2010" name="Proc. Natl. Acad. Sci. U.S.A.">
        <title>Insights into evolution of multicellular fungi from the assembled chromosomes of the mushroom Coprinopsis cinerea (Coprinus cinereus).</title>
        <authorList>
            <person name="Stajich J.E."/>
            <person name="Wilke S.K."/>
            <person name="Ahren D."/>
            <person name="Au C.H."/>
            <person name="Birren B.W."/>
            <person name="Borodovsky M."/>
            <person name="Burns C."/>
            <person name="Canback B."/>
            <person name="Casselton L.A."/>
            <person name="Cheng C.K."/>
            <person name="Deng J."/>
            <person name="Dietrich F.S."/>
            <person name="Fargo D.C."/>
            <person name="Farman M.L."/>
            <person name="Gathman A.C."/>
            <person name="Goldberg J."/>
            <person name="Guigo R."/>
            <person name="Hoegger P.J."/>
            <person name="Hooker J.B."/>
            <person name="Huggins A."/>
            <person name="James T.Y."/>
            <person name="Kamada T."/>
            <person name="Kilaru S."/>
            <person name="Kodira C."/>
            <person name="Kues U."/>
            <person name="Kupfer D."/>
            <person name="Kwan H.S."/>
            <person name="Lomsadze A."/>
            <person name="Li W."/>
            <person name="Lilly W.W."/>
            <person name="Ma L.J."/>
            <person name="Mackey A.J."/>
            <person name="Manning G."/>
            <person name="Martin F."/>
            <person name="Muraguchi H."/>
            <person name="Natvig D.O."/>
            <person name="Palmerini H."/>
            <person name="Ramesh M.A."/>
            <person name="Rehmeyer C.J."/>
            <person name="Roe B.A."/>
            <person name="Shenoy N."/>
            <person name="Stanke M."/>
            <person name="Ter-Hovhannisyan V."/>
            <person name="Tunlid A."/>
            <person name="Velagapudi R."/>
            <person name="Vision T.J."/>
            <person name="Zeng Q."/>
            <person name="Zolan M.E."/>
            <person name="Pukkila P.J."/>
        </authorList>
    </citation>
    <scope>NUCLEOTIDE SEQUENCE [LARGE SCALE GENOMIC DNA]</scope>
    <source>
        <strain evidence="3">Okayama-7 / 130 / ATCC MYA-4618 / FGSC 9003</strain>
    </source>
</reference>
<feature type="transmembrane region" description="Helical" evidence="1">
    <location>
        <begin position="113"/>
        <end position="135"/>
    </location>
</feature>
<keyword evidence="3" id="KW-1185">Reference proteome</keyword>
<dbReference type="EMBL" id="AACS02000003">
    <property type="protein sequence ID" value="EAU90909.2"/>
    <property type="molecule type" value="Genomic_DNA"/>
</dbReference>
<gene>
    <name evidence="2" type="ORF">CC1G_02296</name>
</gene>
<dbReference type="Proteomes" id="UP000001861">
    <property type="component" value="Unassembled WGS sequence"/>
</dbReference>